<sequence length="117" mass="13278">MNIEEYRNRCLAKPGVTESFPFPSIPDCLVFKVCGKMFTATDVNTFASISVKCDPEKVDELRATYPAVAEPSYMSKRHWNLIMMDGTIPDHLLFQWIDDSYQLVVAKLTAKARNSLV</sequence>
<comment type="caution">
    <text evidence="1">The sequence shown here is derived from an EMBL/GenBank/DDBJ whole genome shotgun (WGS) entry which is preliminary data.</text>
</comment>
<dbReference type="InterPro" id="IPR058532">
    <property type="entry name" value="YjbR/MT2646/Rv2570-like"/>
</dbReference>
<keyword evidence="1" id="KW-0238">DNA-binding</keyword>
<dbReference type="InterPro" id="IPR038056">
    <property type="entry name" value="YjbR-like_sf"/>
</dbReference>
<dbReference type="PANTHER" id="PTHR35145:SF1">
    <property type="entry name" value="CYTOPLASMIC PROTEIN"/>
    <property type="match status" value="1"/>
</dbReference>
<reference evidence="1" key="1">
    <citation type="submission" date="2021-01" db="EMBL/GenBank/DDBJ databases">
        <title>Fulvivirga kasyanovii gen. nov., sp nov., a novel member of the phylum Bacteroidetes isolated from seawater in a mussel farm.</title>
        <authorList>
            <person name="Zhao L.-H."/>
            <person name="Wang Z.-J."/>
        </authorList>
    </citation>
    <scope>NUCLEOTIDE SEQUENCE</scope>
    <source>
        <strain evidence="1">29W222</strain>
    </source>
</reference>
<name>A0A937G3L8_9BACT</name>
<dbReference type="Proteomes" id="UP000614216">
    <property type="component" value="Unassembled WGS sequence"/>
</dbReference>
<dbReference type="Gene3D" id="3.90.1150.30">
    <property type="match status" value="1"/>
</dbReference>
<accession>A0A937G3L8</accession>
<organism evidence="1 2">
    <name type="scientific">Fulvivirga marina</name>
    <dbReference type="NCBI Taxonomy" id="2494733"/>
    <lineage>
        <taxon>Bacteria</taxon>
        <taxon>Pseudomonadati</taxon>
        <taxon>Bacteroidota</taxon>
        <taxon>Cytophagia</taxon>
        <taxon>Cytophagales</taxon>
        <taxon>Fulvivirgaceae</taxon>
        <taxon>Fulvivirga</taxon>
    </lineage>
</organism>
<evidence type="ECO:0000313" key="2">
    <source>
        <dbReference type="Proteomes" id="UP000614216"/>
    </source>
</evidence>
<dbReference type="InterPro" id="IPR007351">
    <property type="entry name" value="YjbR"/>
</dbReference>
<dbReference type="PANTHER" id="PTHR35145">
    <property type="entry name" value="CYTOPLASMIC PROTEIN-RELATED"/>
    <property type="match status" value="1"/>
</dbReference>
<dbReference type="EMBL" id="JAEUGD010000053">
    <property type="protein sequence ID" value="MBL6447821.1"/>
    <property type="molecule type" value="Genomic_DNA"/>
</dbReference>
<dbReference type="Pfam" id="PF04237">
    <property type="entry name" value="YjbR"/>
    <property type="match status" value="1"/>
</dbReference>
<dbReference type="AlphaFoldDB" id="A0A937G3L8"/>
<proteinExistence type="predicted"/>
<protein>
    <submittedName>
        <fullName evidence="1">MmcQ/YjbR family DNA-binding protein</fullName>
    </submittedName>
</protein>
<dbReference type="GO" id="GO:0003677">
    <property type="term" value="F:DNA binding"/>
    <property type="evidence" value="ECO:0007669"/>
    <property type="project" value="UniProtKB-KW"/>
</dbReference>
<keyword evidence="2" id="KW-1185">Reference proteome</keyword>
<dbReference type="SUPFAM" id="SSF142906">
    <property type="entry name" value="YjbR-like"/>
    <property type="match status" value="1"/>
</dbReference>
<dbReference type="RefSeq" id="WP_202857354.1">
    <property type="nucleotide sequence ID" value="NZ_JAEUGD010000053.1"/>
</dbReference>
<gene>
    <name evidence="1" type="ORF">JMN32_15990</name>
</gene>
<evidence type="ECO:0000313" key="1">
    <source>
        <dbReference type="EMBL" id="MBL6447821.1"/>
    </source>
</evidence>